<gene>
    <name evidence="1" type="ORF">LZZ85_12585</name>
</gene>
<keyword evidence="2" id="KW-1185">Reference proteome</keyword>
<reference evidence="1" key="1">
    <citation type="submission" date="2022-01" db="EMBL/GenBank/DDBJ databases">
        <authorList>
            <person name="Jo J.-H."/>
            <person name="Im W.-T."/>
        </authorList>
    </citation>
    <scope>NUCLEOTIDE SEQUENCE</scope>
    <source>
        <strain evidence="1">NA20</strain>
    </source>
</reference>
<organism evidence="1 2">
    <name type="scientific">Terrimonas ginsenosidimutans</name>
    <dbReference type="NCBI Taxonomy" id="2908004"/>
    <lineage>
        <taxon>Bacteria</taxon>
        <taxon>Pseudomonadati</taxon>
        <taxon>Bacteroidota</taxon>
        <taxon>Chitinophagia</taxon>
        <taxon>Chitinophagales</taxon>
        <taxon>Chitinophagaceae</taxon>
        <taxon>Terrimonas</taxon>
    </lineage>
</organism>
<protein>
    <submittedName>
        <fullName evidence="1">Uncharacterized protein</fullName>
    </submittedName>
</protein>
<dbReference type="Proteomes" id="UP001165367">
    <property type="component" value="Unassembled WGS sequence"/>
</dbReference>
<dbReference type="RefSeq" id="WP_237872192.1">
    <property type="nucleotide sequence ID" value="NZ_JAKLTR010000007.1"/>
</dbReference>
<evidence type="ECO:0000313" key="1">
    <source>
        <dbReference type="EMBL" id="MCG2615128.1"/>
    </source>
</evidence>
<evidence type="ECO:0000313" key="2">
    <source>
        <dbReference type="Proteomes" id="UP001165367"/>
    </source>
</evidence>
<dbReference type="EMBL" id="JAKLTR010000007">
    <property type="protein sequence ID" value="MCG2615128.1"/>
    <property type="molecule type" value="Genomic_DNA"/>
</dbReference>
<accession>A0ABS9KS21</accession>
<sequence>MNESISPDKMIPEATALLADNSLLIQQNNFRAEEVRSDQFIDIFDGTDLFSYFTADIIKLKTVFTR</sequence>
<comment type="caution">
    <text evidence="1">The sequence shown here is derived from an EMBL/GenBank/DDBJ whole genome shotgun (WGS) entry which is preliminary data.</text>
</comment>
<proteinExistence type="predicted"/>
<name>A0ABS9KS21_9BACT</name>